<dbReference type="PANTHER" id="PTHR38041">
    <property type="entry name" value="CHORISMATE MUTASE"/>
    <property type="match status" value="1"/>
</dbReference>
<evidence type="ECO:0000313" key="8">
    <source>
        <dbReference type="Proteomes" id="UP000470404"/>
    </source>
</evidence>
<dbReference type="InterPro" id="IPR051331">
    <property type="entry name" value="Chorismate_mutase-related"/>
</dbReference>
<feature type="chain" id="PRO_5045735290" description="chorismate mutase" evidence="5">
    <location>
        <begin position="27"/>
        <end position="230"/>
    </location>
</feature>
<dbReference type="InterPro" id="IPR036979">
    <property type="entry name" value="CM_dom_sf"/>
</dbReference>
<dbReference type="EC" id="5.4.99.5" evidence="2"/>
<keyword evidence="4 7" id="KW-0413">Isomerase</keyword>
<dbReference type="Pfam" id="PF01817">
    <property type="entry name" value="CM_2"/>
    <property type="match status" value="1"/>
</dbReference>
<organism evidence="7 8">
    <name type="scientific">Amycolatopsis rubida</name>
    <dbReference type="NCBI Taxonomy" id="112413"/>
    <lineage>
        <taxon>Bacteria</taxon>
        <taxon>Bacillati</taxon>
        <taxon>Actinomycetota</taxon>
        <taxon>Actinomycetes</taxon>
        <taxon>Pseudonocardiales</taxon>
        <taxon>Pseudonocardiaceae</taxon>
        <taxon>Amycolatopsis</taxon>
    </lineage>
</organism>
<dbReference type="PANTHER" id="PTHR38041:SF2">
    <property type="entry name" value="SECRETED CHORISMATE MUTASE"/>
    <property type="match status" value="1"/>
</dbReference>
<evidence type="ECO:0000256" key="5">
    <source>
        <dbReference type="SAM" id="SignalP"/>
    </source>
</evidence>
<dbReference type="PROSITE" id="PS51168">
    <property type="entry name" value="CHORISMATE_MUT_2"/>
    <property type="match status" value="1"/>
</dbReference>
<dbReference type="GO" id="GO:0004106">
    <property type="term" value="F:chorismate mutase activity"/>
    <property type="evidence" value="ECO:0007669"/>
    <property type="project" value="UniProtKB-EC"/>
</dbReference>
<protein>
    <recommendedName>
        <fullName evidence="2">chorismate mutase</fullName>
        <ecNumber evidence="2">5.4.99.5</ecNumber>
    </recommendedName>
</protein>
<evidence type="ECO:0000313" key="7">
    <source>
        <dbReference type="EMBL" id="NEC55737.1"/>
    </source>
</evidence>
<feature type="domain" description="Chorismate mutase" evidence="6">
    <location>
        <begin position="27"/>
        <end position="119"/>
    </location>
</feature>
<dbReference type="Gene3D" id="1.20.59.10">
    <property type="entry name" value="Chorismate mutase"/>
    <property type="match status" value="1"/>
</dbReference>
<evidence type="ECO:0000259" key="6">
    <source>
        <dbReference type="PROSITE" id="PS51168"/>
    </source>
</evidence>
<evidence type="ECO:0000256" key="2">
    <source>
        <dbReference type="ARBA" id="ARBA00012404"/>
    </source>
</evidence>
<dbReference type="InterPro" id="IPR008240">
    <property type="entry name" value="Chorismate_mutase_periplasmic"/>
</dbReference>
<name>A0ABX0BNQ6_9PSEU</name>
<dbReference type="EMBL" id="JAAGNC010000061">
    <property type="protein sequence ID" value="NEC55737.1"/>
    <property type="molecule type" value="Genomic_DNA"/>
</dbReference>
<comment type="pathway">
    <text evidence="1">Metabolic intermediate biosynthesis; prephenate biosynthesis; prephenate from chorismate: step 1/1.</text>
</comment>
<accession>A0ABX0BNQ6</accession>
<reference evidence="7 8" key="1">
    <citation type="submission" date="2020-01" db="EMBL/GenBank/DDBJ databases">
        <title>Insect and environment-associated Actinomycetes.</title>
        <authorList>
            <person name="Currrie C."/>
            <person name="Chevrette M."/>
            <person name="Carlson C."/>
            <person name="Stubbendieck R."/>
            <person name="Wendt-Pienkowski E."/>
        </authorList>
    </citation>
    <scope>NUCLEOTIDE SEQUENCE [LARGE SCALE GENOMIC DNA]</scope>
    <source>
        <strain evidence="7 8">SID8386</strain>
    </source>
</reference>
<comment type="caution">
    <text evidence="7">The sequence shown here is derived from an EMBL/GenBank/DDBJ whole genome shotgun (WGS) entry which is preliminary data.</text>
</comment>
<evidence type="ECO:0000256" key="4">
    <source>
        <dbReference type="ARBA" id="ARBA00023235"/>
    </source>
</evidence>
<sequence>MNIVWKVLVRVVAACGLAVAVMPSAAASTATPTSTAPARVSHGGLTPLVNLVAARILLADKVAAAKFGTSTPIEDPKRERQVLDDAAARADAVGIDKLRTVEFFRAQIEQSKVVQRGLYGLWTRHPELAPTRRPDLGKEVRPELDRITAQFIDQLAATGKLRRSTTVCEVSLAAAEVQAIVGYHLDWLHTRALHGATSTVCNRCAEERILAEISTNLQNARGISVCEWFA</sequence>
<dbReference type="SMART" id="SM00830">
    <property type="entry name" value="CM_2"/>
    <property type="match status" value="1"/>
</dbReference>
<evidence type="ECO:0000256" key="1">
    <source>
        <dbReference type="ARBA" id="ARBA00004817"/>
    </source>
</evidence>
<keyword evidence="8" id="KW-1185">Reference proteome</keyword>
<proteinExistence type="predicted"/>
<dbReference type="InterPro" id="IPR002701">
    <property type="entry name" value="CM_II_prokaryot"/>
</dbReference>
<dbReference type="Proteomes" id="UP000470404">
    <property type="component" value="Unassembled WGS sequence"/>
</dbReference>
<dbReference type="InterPro" id="IPR036263">
    <property type="entry name" value="Chorismate_II_sf"/>
</dbReference>
<dbReference type="SUPFAM" id="SSF48600">
    <property type="entry name" value="Chorismate mutase II"/>
    <property type="match status" value="1"/>
</dbReference>
<dbReference type="RefSeq" id="WP_095213399.1">
    <property type="nucleotide sequence ID" value="NZ_JAAGNC010000061.1"/>
</dbReference>
<gene>
    <name evidence="7" type="primary">aroQ</name>
    <name evidence="7" type="ORF">G3I59_09070</name>
</gene>
<dbReference type="NCBIfam" id="TIGR01806">
    <property type="entry name" value="CM_mono2"/>
    <property type="match status" value="1"/>
</dbReference>
<keyword evidence="3 5" id="KW-0732">Signal</keyword>
<evidence type="ECO:0000256" key="3">
    <source>
        <dbReference type="ARBA" id="ARBA00022729"/>
    </source>
</evidence>
<feature type="signal peptide" evidence="5">
    <location>
        <begin position="1"/>
        <end position="26"/>
    </location>
</feature>